<proteinExistence type="predicted"/>
<protein>
    <recommendedName>
        <fullName evidence="4">Secreted protein</fullName>
    </recommendedName>
</protein>
<comment type="caution">
    <text evidence="2">The sequence shown here is derived from an EMBL/GenBank/DDBJ whole genome shotgun (WGS) entry which is preliminary data.</text>
</comment>
<accession>A0A838BSE8</accession>
<evidence type="ECO:0000313" key="2">
    <source>
        <dbReference type="EMBL" id="MBA1157823.1"/>
    </source>
</evidence>
<sequence length="99" mass="10338">MDRMKLACAAIALIGIRSDAVAQSHPPTTGMTCAEARSLVVAHGAVVLSTGPTTYERYVSYSGYCGLGELAGPVWVPTQDTRQCPIGGRCVPVGRGDRS</sequence>
<dbReference type="EMBL" id="JACDXJ010000001">
    <property type="protein sequence ID" value="MBA1157823.1"/>
    <property type="molecule type" value="Genomic_DNA"/>
</dbReference>
<evidence type="ECO:0008006" key="4">
    <source>
        <dbReference type="Google" id="ProtNLM"/>
    </source>
</evidence>
<evidence type="ECO:0000313" key="3">
    <source>
        <dbReference type="Proteomes" id="UP000572984"/>
    </source>
</evidence>
<organism evidence="2 3">
    <name type="scientific">Microvirga mediterraneensis</name>
    <dbReference type="NCBI Taxonomy" id="2754695"/>
    <lineage>
        <taxon>Bacteria</taxon>
        <taxon>Pseudomonadati</taxon>
        <taxon>Pseudomonadota</taxon>
        <taxon>Alphaproteobacteria</taxon>
        <taxon>Hyphomicrobiales</taxon>
        <taxon>Methylobacteriaceae</taxon>
        <taxon>Microvirga</taxon>
    </lineage>
</organism>
<gene>
    <name evidence="2" type="ORF">H0S73_17060</name>
</gene>
<dbReference type="AlphaFoldDB" id="A0A838BSE8"/>
<dbReference type="RefSeq" id="WP_181053260.1">
    <property type="nucleotide sequence ID" value="NZ_JACDXJ010000001.1"/>
</dbReference>
<feature type="chain" id="PRO_5032358858" description="Secreted protein" evidence="1">
    <location>
        <begin position="23"/>
        <end position="99"/>
    </location>
</feature>
<evidence type="ECO:0000256" key="1">
    <source>
        <dbReference type="SAM" id="SignalP"/>
    </source>
</evidence>
<name>A0A838BSE8_9HYPH</name>
<feature type="signal peptide" evidence="1">
    <location>
        <begin position="1"/>
        <end position="22"/>
    </location>
</feature>
<reference evidence="2 3" key="1">
    <citation type="submission" date="2020-07" db="EMBL/GenBank/DDBJ databases">
        <title>Draft genome and description of Microvirga mediterraneensis Marseille-Q2068 sp. nov.</title>
        <authorList>
            <person name="Boxberger M."/>
        </authorList>
    </citation>
    <scope>NUCLEOTIDE SEQUENCE [LARGE SCALE GENOMIC DNA]</scope>
    <source>
        <strain evidence="2 3">Marseille-Q2068</strain>
    </source>
</reference>
<keyword evidence="1" id="KW-0732">Signal</keyword>
<dbReference type="Proteomes" id="UP000572984">
    <property type="component" value="Unassembled WGS sequence"/>
</dbReference>
<keyword evidence="3" id="KW-1185">Reference proteome</keyword>